<dbReference type="Proteomes" id="UP001165160">
    <property type="component" value="Unassembled WGS sequence"/>
</dbReference>
<dbReference type="PROSITE" id="PS51257">
    <property type="entry name" value="PROKAR_LIPOPROTEIN"/>
    <property type="match status" value="1"/>
</dbReference>
<comment type="caution">
    <text evidence="1">The sequence shown here is derived from an EMBL/GenBank/DDBJ whole genome shotgun (WGS) entry which is preliminary data.</text>
</comment>
<name>A0A9W7BDX3_9STRA</name>
<evidence type="ECO:0000313" key="1">
    <source>
        <dbReference type="EMBL" id="GMH89024.1"/>
    </source>
</evidence>
<accession>A0A9W7BDX3</accession>
<proteinExistence type="predicted"/>
<reference evidence="2" key="1">
    <citation type="journal article" date="2023" name="Commun. Biol.">
        <title>Genome analysis of Parmales, the sister group of diatoms, reveals the evolutionary specialization of diatoms from phago-mixotrophs to photoautotrophs.</title>
        <authorList>
            <person name="Ban H."/>
            <person name="Sato S."/>
            <person name="Yoshikawa S."/>
            <person name="Yamada K."/>
            <person name="Nakamura Y."/>
            <person name="Ichinomiya M."/>
            <person name="Sato N."/>
            <person name="Blanc-Mathieu R."/>
            <person name="Endo H."/>
            <person name="Kuwata A."/>
            <person name="Ogata H."/>
        </authorList>
    </citation>
    <scope>NUCLEOTIDE SEQUENCE [LARGE SCALE GENOMIC DNA]</scope>
    <source>
        <strain evidence="2">NIES 3699</strain>
    </source>
</reference>
<keyword evidence="2" id="KW-1185">Reference proteome</keyword>
<dbReference type="EMBL" id="BRXX01000089">
    <property type="protein sequence ID" value="GMH89024.1"/>
    <property type="molecule type" value="Genomic_DNA"/>
</dbReference>
<evidence type="ECO:0000313" key="2">
    <source>
        <dbReference type="Proteomes" id="UP001165160"/>
    </source>
</evidence>
<gene>
    <name evidence="1" type="ORF">TrVE_jg13182</name>
</gene>
<organism evidence="1 2">
    <name type="scientific">Triparma verrucosa</name>
    <dbReference type="NCBI Taxonomy" id="1606542"/>
    <lineage>
        <taxon>Eukaryota</taxon>
        <taxon>Sar</taxon>
        <taxon>Stramenopiles</taxon>
        <taxon>Ochrophyta</taxon>
        <taxon>Bolidophyceae</taxon>
        <taxon>Parmales</taxon>
        <taxon>Triparmaceae</taxon>
        <taxon>Triparma</taxon>
    </lineage>
</organism>
<sequence>MLHRDLRRGVCLIWVFLIIVLSCVNTSYSFAPLTPINSFRTTSALRSDRESPEELYAQAAALRAELSELSPISPIAPPSPPSPTHRLSVSIGREKNTWMSRRWSSSGVRIPFTLDCTFTPTSLLQSTPSARLRSGYDSLKTEPQSYEYNPKTSALKFSLNVLESYRFRDCEIYATPLLFAINAYGPRWYENVSSKPGTVCIEQWGWNTGFLRKEKRIVGTFYVEEIDERVRRRDGF</sequence>
<dbReference type="AlphaFoldDB" id="A0A9W7BDX3"/>
<protein>
    <submittedName>
        <fullName evidence="1">Uncharacterized protein</fullName>
    </submittedName>
</protein>